<comment type="caution">
    <text evidence="4">The sequence shown here is derived from an EMBL/GenBank/DDBJ whole genome shotgun (WGS) entry which is preliminary data.</text>
</comment>
<dbReference type="EMBL" id="JBCGCU010000020">
    <property type="protein sequence ID" value="MEM0516528.1"/>
    <property type="molecule type" value="Genomic_DNA"/>
</dbReference>
<dbReference type="SUPFAM" id="SSF53822">
    <property type="entry name" value="Periplasmic binding protein-like I"/>
    <property type="match status" value="1"/>
</dbReference>
<keyword evidence="1" id="KW-0472">Membrane</keyword>
<evidence type="ECO:0000256" key="1">
    <source>
        <dbReference type="ARBA" id="ARBA00023136"/>
    </source>
</evidence>
<accession>A0ABU9N4D4</accession>
<organism evidence="4 5">
    <name type="scientific">Pseudoalteromonas qingdaonensis</name>
    <dbReference type="NCBI Taxonomy" id="3131913"/>
    <lineage>
        <taxon>Bacteria</taxon>
        <taxon>Pseudomonadati</taxon>
        <taxon>Pseudomonadota</taxon>
        <taxon>Gammaproteobacteria</taxon>
        <taxon>Alteromonadales</taxon>
        <taxon>Pseudoalteromonadaceae</taxon>
        <taxon>Pseudoalteromonas</taxon>
    </lineage>
</organism>
<feature type="signal peptide" evidence="3">
    <location>
        <begin position="1"/>
        <end position="19"/>
    </location>
</feature>
<feature type="compositionally biased region" description="Low complexity" evidence="2">
    <location>
        <begin position="627"/>
        <end position="636"/>
    </location>
</feature>
<dbReference type="Gene3D" id="3.40.50.2300">
    <property type="match status" value="2"/>
</dbReference>
<feature type="region of interest" description="Disordered" evidence="2">
    <location>
        <begin position="625"/>
        <end position="650"/>
    </location>
</feature>
<proteinExistence type="predicted"/>
<dbReference type="InterPro" id="IPR007443">
    <property type="entry name" value="LpoA"/>
</dbReference>
<name>A0ABU9N4D4_9GAMM</name>
<evidence type="ECO:0000256" key="3">
    <source>
        <dbReference type="SAM" id="SignalP"/>
    </source>
</evidence>
<reference evidence="4 5" key="1">
    <citation type="submission" date="2024-03" db="EMBL/GenBank/DDBJ databases">
        <title>Pseudoalteromonas qingdaonensis sp. nov., isolated from the intestines of marine benthic organisms.</title>
        <authorList>
            <person name="Lin X."/>
            <person name="Fang S."/>
            <person name="Hu X."/>
        </authorList>
    </citation>
    <scope>NUCLEOTIDE SEQUENCE [LARGE SCALE GENOMIC DNA]</scope>
    <source>
        <strain evidence="4 5">YIC-827</strain>
    </source>
</reference>
<protein>
    <submittedName>
        <fullName evidence="4">Penicillin-binding protein activator</fullName>
    </submittedName>
</protein>
<dbReference type="CDD" id="cd06339">
    <property type="entry name" value="PBP1_YraM_LppC_lipoprotein-like"/>
    <property type="match status" value="1"/>
</dbReference>
<evidence type="ECO:0000256" key="2">
    <source>
        <dbReference type="SAM" id="MobiDB-lite"/>
    </source>
</evidence>
<evidence type="ECO:0000313" key="4">
    <source>
        <dbReference type="EMBL" id="MEM0516528.1"/>
    </source>
</evidence>
<dbReference type="Proteomes" id="UP001447008">
    <property type="component" value="Unassembled WGS sequence"/>
</dbReference>
<dbReference type="PANTHER" id="PTHR38038:SF1">
    <property type="entry name" value="PENICILLIN-BINDING PROTEIN ACTIVATOR LPOA"/>
    <property type="match status" value="1"/>
</dbReference>
<gene>
    <name evidence="4" type="ORF">WCN91_14075</name>
</gene>
<sequence>MRLKSIAGLVLLSGLSACSTTQKPQENINTTTNISVPAEPEVLSAQQLYSQALELKGDQQRFKLVAAQKQALAEQDWQTLEDVSDTLLKKHPRWHTQALLVRAYAQIKQGNPNNALSDSASVQSQLSTPEHFYWHQLVQGATYAYMRLNNQAVPFLLRASESAERYGLDNTEVNPLLWQSLQGLTSEQLQGLNKGSNIQQGWIQLALIKQLYLGQPIELQTASNNWQRRNPEHPASFALDEKVAQLMQVEPYKVANLGVFLPLSGGNRTLGEAVKNGVIAALDKHQFSDVYFIDANLSNEEIQATISANNIDFAIGPLLKGNINRFEQQALLEGIPSIYLNRSDYQRQSSQHFYFALAPEHELDQALQHFMAQGFKKPLVLASSDRSGTRLSEHFSSQWLRYNEQAPLVGLFDDNKAMEQVISDILEVGQSEARIELIESLFKQKVESETRSRRDIDVIYLLADATQTRLLKPYLDVNVSTFVERIPLYASSKSHSTQIDTSDKRDLNGLYFTELPWMLPTTGVNNMTNRQLKETVQGLWPNQADIEQRLFAMGYDAITVIPELRQLSMLPGKSLPGLTGQLSVNSEGEVVRRLAWAHYQSRQIAPVNLEHISPTPLLRQELRQELQQDPEQQPQEESSDVLATEGMAQH</sequence>
<evidence type="ECO:0000313" key="5">
    <source>
        <dbReference type="Proteomes" id="UP001447008"/>
    </source>
</evidence>
<keyword evidence="3" id="KW-0732">Signal</keyword>
<feature type="chain" id="PRO_5046827965" evidence="3">
    <location>
        <begin position="20"/>
        <end position="650"/>
    </location>
</feature>
<dbReference type="PANTHER" id="PTHR38038">
    <property type="entry name" value="PENICILLIN-BINDING PROTEIN ACTIVATOR LPOA"/>
    <property type="match status" value="1"/>
</dbReference>
<dbReference type="PROSITE" id="PS51257">
    <property type="entry name" value="PROKAR_LIPOPROTEIN"/>
    <property type="match status" value="1"/>
</dbReference>
<keyword evidence="5" id="KW-1185">Reference proteome</keyword>
<dbReference type="RefSeq" id="WP_342680011.1">
    <property type="nucleotide sequence ID" value="NZ_JBCGCU010000020.1"/>
</dbReference>
<dbReference type="InterPro" id="IPR028082">
    <property type="entry name" value="Peripla_BP_I"/>
</dbReference>
<dbReference type="Gene3D" id="1.25.40.650">
    <property type="match status" value="1"/>
</dbReference>
<dbReference type="Pfam" id="PF04348">
    <property type="entry name" value="LppC"/>
    <property type="match status" value="1"/>
</dbReference>